<dbReference type="Gene3D" id="3.40.525.10">
    <property type="entry name" value="CRAL-TRIO lipid binding domain"/>
    <property type="match status" value="1"/>
</dbReference>
<dbReference type="AlphaFoldDB" id="A0A0B6ZFJ9"/>
<dbReference type="SMART" id="SM01100">
    <property type="entry name" value="CRAL_TRIO_N"/>
    <property type="match status" value="1"/>
</dbReference>
<dbReference type="PANTHER" id="PTHR10174">
    <property type="entry name" value="ALPHA-TOCOPHEROL TRANSFER PROTEIN-RELATED"/>
    <property type="match status" value="1"/>
</dbReference>
<dbReference type="EMBL" id="HACG01019751">
    <property type="protein sequence ID" value="CEK66616.1"/>
    <property type="molecule type" value="Transcribed_RNA"/>
</dbReference>
<sequence>MTTERTYKCSLGVAVLKTASEELNEDPNTRHIEIKTLRERLEKHPGLHARLDPEFLLRFLRARKFNQELSYQLVINYYTARYEDKEVFRDLKPFSVKHVFDVGYTTPLGIRDKQGAAVILEKPGAWDYSRFSDLDLIRADCITIAKLMEEEENQVYGITLLVDYSGFTLSHFARTPPSFARRLCKLWQDVFPARLKSVHIVNEPASFSNIFAIFKPFSNRNYWTEYFFTATNTQTCIRV</sequence>
<dbReference type="InterPro" id="IPR036865">
    <property type="entry name" value="CRAL-TRIO_dom_sf"/>
</dbReference>
<dbReference type="SUPFAM" id="SSF46938">
    <property type="entry name" value="CRAL/TRIO N-terminal domain"/>
    <property type="match status" value="1"/>
</dbReference>
<accession>A0A0B6ZFJ9</accession>
<dbReference type="SMART" id="SM00516">
    <property type="entry name" value="SEC14"/>
    <property type="match status" value="1"/>
</dbReference>
<dbReference type="GO" id="GO:1902936">
    <property type="term" value="F:phosphatidylinositol bisphosphate binding"/>
    <property type="evidence" value="ECO:0007669"/>
    <property type="project" value="TreeGrafter"/>
</dbReference>
<evidence type="ECO:0000259" key="1">
    <source>
        <dbReference type="PROSITE" id="PS50191"/>
    </source>
</evidence>
<dbReference type="GO" id="GO:0016020">
    <property type="term" value="C:membrane"/>
    <property type="evidence" value="ECO:0007669"/>
    <property type="project" value="TreeGrafter"/>
</dbReference>
<dbReference type="SUPFAM" id="SSF52087">
    <property type="entry name" value="CRAL/TRIO domain"/>
    <property type="match status" value="1"/>
</dbReference>
<dbReference type="PANTHER" id="PTHR10174:SF130">
    <property type="entry name" value="ALPHA-TOCOPHEROL TRANSFER PROTEIN-LIKE"/>
    <property type="match status" value="1"/>
</dbReference>
<dbReference type="PROSITE" id="PS50191">
    <property type="entry name" value="CRAL_TRIO"/>
    <property type="match status" value="1"/>
</dbReference>
<organism evidence="2">
    <name type="scientific">Arion vulgaris</name>
    <dbReference type="NCBI Taxonomy" id="1028688"/>
    <lineage>
        <taxon>Eukaryota</taxon>
        <taxon>Metazoa</taxon>
        <taxon>Spiralia</taxon>
        <taxon>Lophotrochozoa</taxon>
        <taxon>Mollusca</taxon>
        <taxon>Gastropoda</taxon>
        <taxon>Heterobranchia</taxon>
        <taxon>Euthyneura</taxon>
        <taxon>Panpulmonata</taxon>
        <taxon>Eupulmonata</taxon>
        <taxon>Stylommatophora</taxon>
        <taxon>Helicina</taxon>
        <taxon>Arionoidea</taxon>
        <taxon>Arionidae</taxon>
        <taxon>Arion</taxon>
    </lineage>
</organism>
<reference evidence="2" key="1">
    <citation type="submission" date="2014-12" db="EMBL/GenBank/DDBJ databases">
        <title>Insight into the proteome of Arion vulgaris.</title>
        <authorList>
            <person name="Aradska J."/>
            <person name="Bulat T."/>
            <person name="Smidak R."/>
            <person name="Sarate P."/>
            <person name="Gangsoo J."/>
            <person name="Sialana F."/>
            <person name="Bilban M."/>
            <person name="Lubec G."/>
        </authorList>
    </citation>
    <scope>NUCLEOTIDE SEQUENCE</scope>
    <source>
        <tissue evidence="2">Skin</tissue>
    </source>
</reference>
<dbReference type="CDD" id="cd00170">
    <property type="entry name" value="SEC14"/>
    <property type="match status" value="1"/>
</dbReference>
<dbReference type="InterPro" id="IPR011074">
    <property type="entry name" value="CRAL/TRIO_N_dom"/>
</dbReference>
<protein>
    <recommendedName>
        <fullName evidence="1">CRAL-TRIO domain-containing protein</fullName>
    </recommendedName>
</protein>
<dbReference type="InterPro" id="IPR001251">
    <property type="entry name" value="CRAL-TRIO_dom"/>
</dbReference>
<dbReference type="InterPro" id="IPR036273">
    <property type="entry name" value="CRAL/TRIO_N_dom_sf"/>
</dbReference>
<dbReference type="PRINTS" id="PR00180">
    <property type="entry name" value="CRETINALDHBP"/>
</dbReference>
<dbReference type="Gene3D" id="1.20.5.1200">
    <property type="entry name" value="Alpha-tocopherol transfer"/>
    <property type="match status" value="1"/>
</dbReference>
<dbReference type="Gene3D" id="1.10.8.20">
    <property type="entry name" value="N-terminal domain of phosphatidylinositol transfer protein sec14p"/>
    <property type="match status" value="1"/>
</dbReference>
<name>A0A0B6ZFJ9_9EUPU</name>
<evidence type="ECO:0000313" key="2">
    <source>
        <dbReference type="EMBL" id="CEK66616.1"/>
    </source>
</evidence>
<feature type="domain" description="CRAL-TRIO" evidence="1">
    <location>
        <begin position="84"/>
        <end position="239"/>
    </location>
</feature>
<dbReference type="Pfam" id="PF03765">
    <property type="entry name" value="CRAL_TRIO_N"/>
    <property type="match status" value="1"/>
</dbReference>
<gene>
    <name evidence="2" type="primary">ORF59503</name>
</gene>
<proteinExistence type="predicted"/>
<dbReference type="Pfam" id="PF00650">
    <property type="entry name" value="CRAL_TRIO"/>
    <property type="match status" value="1"/>
</dbReference>